<keyword evidence="3" id="KW-0489">Methyltransferase</keyword>
<dbReference type="Gene3D" id="3.40.50.150">
    <property type="entry name" value="Vaccinia Virus protein VP39"/>
    <property type="match status" value="1"/>
</dbReference>
<evidence type="ECO:0000313" key="4">
    <source>
        <dbReference type="Proteomes" id="UP000199468"/>
    </source>
</evidence>
<dbReference type="Proteomes" id="UP000199468">
    <property type="component" value="Unassembled WGS sequence"/>
</dbReference>
<dbReference type="CDD" id="cd02440">
    <property type="entry name" value="AdoMet_MTases"/>
    <property type="match status" value="1"/>
</dbReference>
<reference evidence="3 4" key="1">
    <citation type="submission" date="2016-10" db="EMBL/GenBank/DDBJ databases">
        <authorList>
            <person name="Varghese N."/>
            <person name="Submissions S."/>
        </authorList>
    </citation>
    <scope>NUCLEOTIDE SEQUENCE [LARGE SCALE GENOMIC DNA]</scope>
    <source>
        <strain evidence="3 4">DSM 26672</strain>
    </source>
</reference>
<dbReference type="PANTHER" id="PTHR44068">
    <property type="entry name" value="ZGC:194242"/>
    <property type="match status" value="1"/>
</dbReference>
<dbReference type="PANTHER" id="PTHR44068:SF11">
    <property type="entry name" value="GERANYL DIPHOSPHATE 2-C-METHYLTRANSFERASE"/>
    <property type="match status" value="1"/>
</dbReference>
<dbReference type="GO" id="GO:0008168">
    <property type="term" value="F:methyltransferase activity"/>
    <property type="evidence" value="ECO:0007669"/>
    <property type="project" value="UniProtKB-KW"/>
</dbReference>
<evidence type="ECO:0000313" key="3">
    <source>
        <dbReference type="EMBL" id="SDG75341.1"/>
    </source>
</evidence>
<dbReference type="InterPro" id="IPR029063">
    <property type="entry name" value="SAM-dependent_MTases_sf"/>
</dbReference>
<keyword evidence="4" id="KW-1185">Reference proteome</keyword>
<dbReference type="SUPFAM" id="SSF53335">
    <property type="entry name" value="S-adenosyl-L-methionine-dependent methyltransferases"/>
    <property type="match status" value="1"/>
</dbReference>
<dbReference type="Pfam" id="PF08241">
    <property type="entry name" value="Methyltransf_11"/>
    <property type="match status" value="1"/>
</dbReference>
<name>A0ABY0P279_9HYPH</name>
<dbReference type="RefSeq" id="WP_091858234.1">
    <property type="nucleotide sequence ID" value="NZ_FNBZ01000005.1"/>
</dbReference>
<evidence type="ECO:0000256" key="1">
    <source>
        <dbReference type="ARBA" id="ARBA00022679"/>
    </source>
</evidence>
<dbReference type="InterPro" id="IPR050447">
    <property type="entry name" value="Erg6_SMT_methyltransf"/>
</dbReference>
<evidence type="ECO:0000259" key="2">
    <source>
        <dbReference type="Pfam" id="PF08241"/>
    </source>
</evidence>
<keyword evidence="1" id="KW-0808">Transferase</keyword>
<feature type="domain" description="Methyltransferase type 11" evidence="2">
    <location>
        <begin position="67"/>
        <end position="162"/>
    </location>
</feature>
<protein>
    <submittedName>
        <fullName evidence="3">Methyltransferase domain-containing protein</fullName>
    </submittedName>
</protein>
<organism evidence="3 4">
    <name type="scientific">Bosea robiniae</name>
    <dbReference type="NCBI Taxonomy" id="1036780"/>
    <lineage>
        <taxon>Bacteria</taxon>
        <taxon>Pseudomonadati</taxon>
        <taxon>Pseudomonadota</taxon>
        <taxon>Alphaproteobacteria</taxon>
        <taxon>Hyphomicrobiales</taxon>
        <taxon>Boseaceae</taxon>
        <taxon>Bosea</taxon>
    </lineage>
</organism>
<dbReference type="InterPro" id="IPR013216">
    <property type="entry name" value="Methyltransf_11"/>
</dbReference>
<gene>
    <name evidence="3" type="ORF">SAMN05421844_105173</name>
</gene>
<accession>A0ABY0P279</accession>
<dbReference type="GO" id="GO:0032259">
    <property type="term" value="P:methylation"/>
    <property type="evidence" value="ECO:0007669"/>
    <property type="project" value="UniProtKB-KW"/>
</dbReference>
<dbReference type="EMBL" id="FNBZ01000005">
    <property type="protein sequence ID" value="SDG75341.1"/>
    <property type="molecule type" value="Genomic_DNA"/>
</dbReference>
<proteinExistence type="predicted"/>
<comment type="caution">
    <text evidence="3">The sequence shown here is derived from an EMBL/GenBank/DDBJ whole genome shotgun (WGS) entry which is preliminary data.</text>
</comment>
<sequence>MSNSQTDVDQANSSFWDDLCGSHLASVLGVTDSTPSSLKKFDDWYMDYYPYLLGHIPFGSMAGKDVLEVGLGYGTVSQKIMLSGAQYSGLDIAAGPVAMCNDRANQIGREPGARQGSILHAPFRDATFDYVVAIGCLHHTGDLQGAINECLRVLRPGGRLIFMVYYAYSLRRFQQARSETLRYLKAETFGYRGPVFGMRAAERASYDKNSAGDAAPHTDFISRRSLAHLCRGFTKFSSRVENWDDASPFKTSKRADMIGSVWPRFLGLDLYATATK</sequence>